<evidence type="ECO:0000256" key="1">
    <source>
        <dbReference type="ARBA" id="ARBA00009005"/>
    </source>
</evidence>
<accession>A0ABR2LBJ8</accession>
<proteinExistence type="inferred from homology"/>
<dbReference type="PANTHER" id="PTHR48104:SF30">
    <property type="entry name" value="METACASPASE-1"/>
    <property type="match status" value="1"/>
</dbReference>
<dbReference type="Pfam" id="PF00656">
    <property type="entry name" value="Peptidase_C14"/>
    <property type="match status" value="1"/>
</dbReference>
<dbReference type="InterPro" id="IPR029030">
    <property type="entry name" value="Caspase-like_dom_sf"/>
</dbReference>
<evidence type="ECO:0000259" key="2">
    <source>
        <dbReference type="Pfam" id="PF00656"/>
    </source>
</evidence>
<comment type="similarity">
    <text evidence="1">Belongs to the peptidase C14B family.</text>
</comment>
<name>A0ABR2LBJ8_9EUKA</name>
<dbReference type="PANTHER" id="PTHR48104">
    <property type="entry name" value="METACASPASE-4"/>
    <property type="match status" value="1"/>
</dbReference>
<dbReference type="InterPro" id="IPR011600">
    <property type="entry name" value="Pept_C14_caspase"/>
</dbReference>
<feature type="domain" description="Peptidase C14 caspase" evidence="2">
    <location>
        <begin position="32"/>
        <end position="227"/>
    </location>
</feature>
<reference evidence="3 4" key="1">
    <citation type="submission" date="2024-04" db="EMBL/GenBank/DDBJ databases">
        <title>Tritrichomonas musculus Genome.</title>
        <authorList>
            <person name="Alves-Ferreira E."/>
            <person name="Grigg M."/>
            <person name="Lorenzi H."/>
            <person name="Galac M."/>
        </authorList>
    </citation>
    <scope>NUCLEOTIDE SEQUENCE [LARGE SCALE GENOMIC DNA]</scope>
    <source>
        <strain evidence="3 4">EAF2021</strain>
    </source>
</reference>
<evidence type="ECO:0000313" key="4">
    <source>
        <dbReference type="Proteomes" id="UP001470230"/>
    </source>
</evidence>
<organism evidence="3 4">
    <name type="scientific">Tritrichomonas musculus</name>
    <dbReference type="NCBI Taxonomy" id="1915356"/>
    <lineage>
        <taxon>Eukaryota</taxon>
        <taxon>Metamonada</taxon>
        <taxon>Parabasalia</taxon>
        <taxon>Tritrichomonadida</taxon>
        <taxon>Tritrichomonadidae</taxon>
        <taxon>Tritrichomonas</taxon>
    </lineage>
</organism>
<protein>
    <recommendedName>
        <fullName evidence="2">Peptidase C14 caspase domain-containing protein</fullName>
    </recommendedName>
</protein>
<keyword evidence="4" id="KW-1185">Reference proteome</keyword>
<dbReference type="Gene3D" id="3.40.50.1460">
    <property type="match status" value="1"/>
</dbReference>
<dbReference type="SUPFAM" id="SSF52129">
    <property type="entry name" value="Caspase-like"/>
    <property type="match status" value="1"/>
</dbReference>
<dbReference type="InterPro" id="IPR050452">
    <property type="entry name" value="Metacaspase"/>
</dbReference>
<dbReference type="EMBL" id="JAPFFF010000001">
    <property type="protein sequence ID" value="KAK8900167.1"/>
    <property type="molecule type" value="Genomic_DNA"/>
</dbReference>
<sequence length="262" mass="29958">MDDPVRRLKMIGRDLNDIEIECIPDDLERVCFICVNTYTSYRLNLGVIPINDAVNWAKCMARYEYQVFFLHNPHSRNFLDYLDILFKKVTKHLVFYYVGHGISFECTLGYDESAYNKAMVFDDGSISDGQLIQDLISYKNPQSVITLITDSCRAGTIWDMQSQDLNGKTLPSNIMTISASSGTQTDRQTALLSEEHGVFTHNITKLLKLNPNLTPNELESKMKAILKAYKQTILIGTTSIELKDQPIFIKEEIIDDDDDDEY</sequence>
<gene>
    <name evidence="3" type="ORF">M9Y10_002490</name>
</gene>
<comment type="caution">
    <text evidence="3">The sequence shown here is derived from an EMBL/GenBank/DDBJ whole genome shotgun (WGS) entry which is preliminary data.</text>
</comment>
<evidence type="ECO:0000313" key="3">
    <source>
        <dbReference type="EMBL" id="KAK8900167.1"/>
    </source>
</evidence>
<dbReference type="Proteomes" id="UP001470230">
    <property type="component" value="Unassembled WGS sequence"/>
</dbReference>